<evidence type="ECO:0000313" key="2">
    <source>
        <dbReference type="EMBL" id="OJJ24761.1"/>
    </source>
</evidence>
<evidence type="ECO:0000313" key="3">
    <source>
        <dbReference type="Proteomes" id="UP000183940"/>
    </source>
</evidence>
<comment type="caution">
    <text evidence="2">The sequence shown here is derived from an EMBL/GenBank/DDBJ whole genome shotgun (WGS) entry which is preliminary data.</text>
</comment>
<keyword evidence="1" id="KW-0472">Membrane</keyword>
<reference evidence="2" key="1">
    <citation type="submission" date="2016-10" db="EMBL/GenBank/DDBJ databases">
        <title>CRISPR-Cas defence system in Roseofilum reptotaenium: evidence of a bacteriophage-cyanobacterium arms race in the coral black band disease.</title>
        <authorList>
            <person name="Buerger P."/>
            <person name="Wood-Charlson E.M."/>
            <person name="Weynberg K.D."/>
            <person name="Willis B."/>
            <person name="Van Oppen M.J."/>
        </authorList>
    </citation>
    <scope>NUCLEOTIDE SEQUENCE [LARGE SCALE GENOMIC DNA]</scope>
    <source>
        <strain evidence="2">AO1-A</strain>
    </source>
</reference>
<proteinExistence type="predicted"/>
<dbReference type="STRING" id="1925591.BI308_15120"/>
<sequence length="105" mass="11085">MRTWGLILRYGVVAIAITCTGTISGLVSVLGSGIALLLITRGEEGTSASVFTGIAAWIGCSSLISLLEGNSLEFFTSGITSLVLFSLGILKFWNLIEQIERSTSL</sequence>
<dbReference type="Proteomes" id="UP000183940">
    <property type="component" value="Unassembled WGS sequence"/>
</dbReference>
<keyword evidence="1" id="KW-0812">Transmembrane</keyword>
<accession>A0A1L9QQ05</accession>
<gene>
    <name evidence="2" type="ORF">BI308_15120</name>
</gene>
<name>A0A1L9QQ05_9CYAN</name>
<feature type="transmembrane region" description="Helical" evidence="1">
    <location>
        <begin position="45"/>
        <end position="67"/>
    </location>
</feature>
<keyword evidence="1" id="KW-1133">Transmembrane helix</keyword>
<dbReference type="EMBL" id="MLAW01000026">
    <property type="protein sequence ID" value="OJJ24761.1"/>
    <property type="molecule type" value="Genomic_DNA"/>
</dbReference>
<organism evidence="2 3">
    <name type="scientific">Roseofilum reptotaenium AO1-A</name>
    <dbReference type="NCBI Taxonomy" id="1925591"/>
    <lineage>
        <taxon>Bacteria</taxon>
        <taxon>Bacillati</taxon>
        <taxon>Cyanobacteriota</taxon>
        <taxon>Cyanophyceae</taxon>
        <taxon>Desertifilales</taxon>
        <taxon>Desertifilaceae</taxon>
        <taxon>Roseofilum</taxon>
    </lineage>
</organism>
<keyword evidence="3" id="KW-1185">Reference proteome</keyword>
<feature type="transmembrane region" description="Helical" evidence="1">
    <location>
        <begin position="74"/>
        <end position="96"/>
    </location>
</feature>
<feature type="transmembrane region" description="Helical" evidence="1">
    <location>
        <begin position="12"/>
        <end position="39"/>
    </location>
</feature>
<protein>
    <submittedName>
        <fullName evidence="2">Uncharacterized protein</fullName>
    </submittedName>
</protein>
<dbReference type="AlphaFoldDB" id="A0A1L9QQ05"/>
<evidence type="ECO:0000256" key="1">
    <source>
        <dbReference type="SAM" id="Phobius"/>
    </source>
</evidence>